<name>A0A7Y0HNQ1_9CLOT</name>
<sequence length="341" mass="39828">MITNDKKQELCEKYDIYLRVIDKIGNKIMLQQHFVELALELNIEKDKFKIVRALLELENGEIIKKIKFSNTNNKFIVFKKYAIRYLANANSSQAVSAVSKVNSNKKYYDNIFKTKFIITSIIPAMKKRDLIINFDSLLKFLEDINCNILYSKNHIDVYYKHIGVGLKNYIDTEEFVYDLNILVSERETRLKNLKGVEVQKVKLNRRGKEESLYNSTIATLVRKKIYIGEIRYSTKDNCLKISAYYLNSSNNQSAYDIALNYSICYNVLSKIFNCDIKLFFKVVVSNEATKNNLQHELNRRVINPVTKELRDDNYLIELLKANNLSEIDFSKMTISLVSYSL</sequence>
<protein>
    <submittedName>
        <fullName evidence="1">Uncharacterized protein</fullName>
    </submittedName>
</protein>
<dbReference type="RefSeq" id="WP_169298757.1">
    <property type="nucleotide sequence ID" value="NZ_JABBNI010000036.1"/>
</dbReference>
<organism evidence="1 2">
    <name type="scientific">Clostridium muellerianum</name>
    <dbReference type="NCBI Taxonomy" id="2716538"/>
    <lineage>
        <taxon>Bacteria</taxon>
        <taxon>Bacillati</taxon>
        <taxon>Bacillota</taxon>
        <taxon>Clostridia</taxon>
        <taxon>Eubacteriales</taxon>
        <taxon>Clostridiaceae</taxon>
        <taxon>Clostridium</taxon>
    </lineage>
</organism>
<gene>
    <name evidence="1" type="ORF">HBE96_16510</name>
</gene>
<evidence type="ECO:0000313" key="2">
    <source>
        <dbReference type="Proteomes" id="UP000537131"/>
    </source>
</evidence>
<proteinExistence type="predicted"/>
<dbReference type="Proteomes" id="UP000537131">
    <property type="component" value="Unassembled WGS sequence"/>
</dbReference>
<dbReference type="EMBL" id="JABBNI010000036">
    <property type="protein sequence ID" value="NMM64229.1"/>
    <property type="molecule type" value="Genomic_DNA"/>
</dbReference>
<keyword evidence="2" id="KW-1185">Reference proteome</keyword>
<evidence type="ECO:0000313" key="1">
    <source>
        <dbReference type="EMBL" id="NMM64229.1"/>
    </source>
</evidence>
<accession>A0A7Y0HNQ1</accession>
<dbReference type="AlphaFoldDB" id="A0A7Y0HNQ1"/>
<reference evidence="1 2" key="1">
    <citation type="submission" date="2020-04" db="EMBL/GenBank/DDBJ databases">
        <authorList>
            <person name="Doyle D.A."/>
        </authorList>
    </citation>
    <scope>NUCLEOTIDE SEQUENCE [LARGE SCALE GENOMIC DNA]</scope>
    <source>
        <strain evidence="1 2">P21</strain>
    </source>
</reference>
<reference evidence="1 2" key="2">
    <citation type="submission" date="2020-06" db="EMBL/GenBank/DDBJ databases">
        <title>Complete Genome Sequence of Clostridium muelleri sp. nov. P21T, an Acid-Alcohol Producing Acetogen Isolated from Old Hay.</title>
        <authorList>
            <person name="Duncan K.E."/>
            <person name="Tanner R.S."/>
        </authorList>
    </citation>
    <scope>NUCLEOTIDE SEQUENCE [LARGE SCALE GENOMIC DNA]</scope>
    <source>
        <strain evidence="1 2">P21</strain>
    </source>
</reference>
<comment type="caution">
    <text evidence="1">The sequence shown here is derived from an EMBL/GenBank/DDBJ whole genome shotgun (WGS) entry which is preliminary data.</text>
</comment>